<dbReference type="RefSeq" id="XP_056862493.1">
    <property type="nucleotide sequence ID" value="XM_057006513.1"/>
</dbReference>
<dbReference type="InterPro" id="IPR003428">
    <property type="entry name" value="MAM33"/>
</dbReference>
<sequence>MNTQAMSLLCGASSSTVAARPFRAVRSPVSLQTGAQRVTLGGGGSHQFSRSSSSSSLMSFSRGWKLSAITADANLVSVLESEIEGTFVNEDPHDDDLDKLPEWFHFQILDSLGERDIYLTREFEDETILVQVIPPPQLDDEELLKGIPMIINVSKDDDDICIEFAVKAFVNEIIINAVSVLQPHEPRNPYQGPEFDDLDENLQKAFHRFLEIRGIKPTITEVVAGYLVNKASRERFQWLKDVKSFVDM</sequence>
<reference evidence="2" key="2">
    <citation type="submission" date="2025-08" db="UniProtKB">
        <authorList>
            <consortium name="RefSeq"/>
        </authorList>
    </citation>
    <scope>IDENTIFICATION</scope>
    <source>
        <tissue evidence="2">Leaf</tissue>
    </source>
</reference>
<dbReference type="Gene3D" id="3.10.280.10">
    <property type="entry name" value="Mitochondrial glycoprotein"/>
    <property type="match status" value="1"/>
</dbReference>
<name>A0A9W3DGD6_RAPSA</name>
<dbReference type="Pfam" id="PF02330">
    <property type="entry name" value="MAM33"/>
    <property type="match status" value="1"/>
</dbReference>
<dbReference type="PANTHER" id="PTHR10826:SF24">
    <property type="entry name" value="MITOCHONDRIAL GLYCOPROTEIN FAMILY PROTEIN"/>
    <property type="match status" value="1"/>
</dbReference>
<keyword evidence="1" id="KW-1185">Reference proteome</keyword>
<dbReference type="GeneID" id="130510155"/>
<dbReference type="InterPro" id="IPR036561">
    <property type="entry name" value="MAM33_sf"/>
</dbReference>
<gene>
    <name evidence="2" type="primary">LOC130510155</name>
</gene>
<dbReference type="OrthoDB" id="278212at2759"/>
<proteinExistence type="predicted"/>
<dbReference type="PANTHER" id="PTHR10826">
    <property type="entry name" value="COMPLEMENT COMPONENT 1"/>
    <property type="match status" value="1"/>
</dbReference>
<evidence type="ECO:0000313" key="1">
    <source>
        <dbReference type="Proteomes" id="UP000504610"/>
    </source>
</evidence>
<dbReference type="AlphaFoldDB" id="A0A9W3DGD6"/>
<dbReference type="GO" id="GO:0005759">
    <property type="term" value="C:mitochondrial matrix"/>
    <property type="evidence" value="ECO:0007669"/>
    <property type="project" value="InterPro"/>
</dbReference>
<protein>
    <submittedName>
        <fullName evidence="2">Uncharacterized protein At2g39795, mitochondrial-like</fullName>
    </submittedName>
</protein>
<reference evidence="1" key="1">
    <citation type="journal article" date="2019" name="Database">
        <title>The radish genome database (RadishGD): an integrated information resource for radish genomics.</title>
        <authorList>
            <person name="Yu H.J."/>
            <person name="Baek S."/>
            <person name="Lee Y.J."/>
            <person name="Cho A."/>
            <person name="Mun J.H."/>
        </authorList>
    </citation>
    <scope>NUCLEOTIDE SEQUENCE [LARGE SCALE GENOMIC DNA]</scope>
    <source>
        <strain evidence="1">cv. WK10039</strain>
    </source>
</reference>
<dbReference type="SUPFAM" id="SSF54529">
    <property type="entry name" value="Mitochondrial glycoprotein MAM33-like"/>
    <property type="match status" value="1"/>
</dbReference>
<organism evidence="1 2">
    <name type="scientific">Raphanus sativus</name>
    <name type="common">Radish</name>
    <name type="synonym">Raphanus raphanistrum var. sativus</name>
    <dbReference type="NCBI Taxonomy" id="3726"/>
    <lineage>
        <taxon>Eukaryota</taxon>
        <taxon>Viridiplantae</taxon>
        <taxon>Streptophyta</taxon>
        <taxon>Embryophyta</taxon>
        <taxon>Tracheophyta</taxon>
        <taxon>Spermatophyta</taxon>
        <taxon>Magnoliopsida</taxon>
        <taxon>eudicotyledons</taxon>
        <taxon>Gunneridae</taxon>
        <taxon>Pentapetalae</taxon>
        <taxon>rosids</taxon>
        <taxon>malvids</taxon>
        <taxon>Brassicales</taxon>
        <taxon>Brassicaceae</taxon>
        <taxon>Brassiceae</taxon>
        <taxon>Raphanus</taxon>
    </lineage>
</organism>
<evidence type="ECO:0000313" key="2">
    <source>
        <dbReference type="RefSeq" id="XP_056862493.1"/>
    </source>
</evidence>
<accession>A0A9W3DGD6</accession>
<dbReference type="Proteomes" id="UP000504610">
    <property type="component" value="Chromosome 3"/>
</dbReference>
<dbReference type="KEGG" id="rsz:130510155"/>